<reference evidence="1" key="1">
    <citation type="submission" date="2022-08" db="EMBL/GenBank/DDBJ databases">
        <authorList>
            <consortium name="DOE Joint Genome Institute"/>
            <person name="Min B."/>
            <person name="Riley R."/>
            <person name="Sierra-Patev S."/>
            <person name="Naranjo-Ortiz M."/>
            <person name="Looney B."/>
            <person name="Konkel Z."/>
            <person name="Slot J.C."/>
            <person name="Sakamoto Y."/>
            <person name="Steenwyk J.L."/>
            <person name="Rokas A."/>
            <person name="Carro J."/>
            <person name="Camarero S."/>
            <person name="Ferreira P."/>
            <person name="Molpeceres G."/>
            <person name="Ruiz-Duenas F.J."/>
            <person name="Serrano A."/>
            <person name="Henrissat B."/>
            <person name="Drula E."/>
            <person name="Hughes K.W."/>
            <person name="Mata J.L."/>
            <person name="Ishikawa N.K."/>
            <person name="Vargas-Isla R."/>
            <person name="Ushijima S."/>
            <person name="Smith C.A."/>
            <person name="Ahrendt S."/>
            <person name="Andreopoulos W."/>
            <person name="He G."/>
            <person name="Labutti K."/>
            <person name="Lipzen A."/>
            <person name="Ng V."/>
            <person name="Sandor L."/>
            <person name="Barry K."/>
            <person name="Martinez A.T."/>
            <person name="Xiao Y."/>
            <person name="Gibbons J.G."/>
            <person name="Terashima K."/>
            <person name="Hibbett D.S."/>
            <person name="Grigoriev I.V."/>
        </authorList>
    </citation>
    <scope>NUCLEOTIDE SEQUENCE</scope>
    <source>
        <strain evidence="1">TFB9207</strain>
    </source>
</reference>
<dbReference type="AlphaFoldDB" id="A0AA38UIF6"/>
<dbReference type="EMBL" id="MU806122">
    <property type="protein sequence ID" value="KAJ3839537.1"/>
    <property type="molecule type" value="Genomic_DNA"/>
</dbReference>
<evidence type="ECO:0000313" key="2">
    <source>
        <dbReference type="Proteomes" id="UP001163846"/>
    </source>
</evidence>
<feature type="non-terminal residue" evidence="1">
    <location>
        <position position="86"/>
    </location>
</feature>
<gene>
    <name evidence="1" type="ORF">F5878DRAFT_535390</name>
</gene>
<name>A0AA38UIF6_9AGAR</name>
<keyword evidence="2" id="KW-1185">Reference proteome</keyword>
<accession>A0AA38UIF6</accession>
<organism evidence="1 2">
    <name type="scientific">Lentinula raphanica</name>
    <dbReference type="NCBI Taxonomy" id="153919"/>
    <lineage>
        <taxon>Eukaryota</taxon>
        <taxon>Fungi</taxon>
        <taxon>Dikarya</taxon>
        <taxon>Basidiomycota</taxon>
        <taxon>Agaricomycotina</taxon>
        <taxon>Agaricomycetes</taxon>
        <taxon>Agaricomycetidae</taxon>
        <taxon>Agaricales</taxon>
        <taxon>Marasmiineae</taxon>
        <taxon>Omphalotaceae</taxon>
        <taxon>Lentinula</taxon>
    </lineage>
</organism>
<comment type="caution">
    <text evidence="1">The sequence shown here is derived from an EMBL/GenBank/DDBJ whole genome shotgun (WGS) entry which is preliminary data.</text>
</comment>
<evidence type="ECO:0000313" key="1">
    <source>
        <dbReference type="EMBL" id="KAJ3839537.1"/>
    </source>
</evidence>
<proteinExistence type="predicted"/>
<protein>
    <submittedName>
        <fullName evidence="1">Uncharacterized protein</fullName>
    </submittedName>
</protein>
<sequence>MLKDVIHCPTAPYNLISVSRLTDAGFSAVFNGNMVEIRSLKTGIILAIADKVSHLYRLRISPGFLTGSIPDDSTYSFPARSWDDWH</sequence>
<dbReference type="Proteomes" id="UP001163846">
    <property type="component" value="Unassembled WGS sequence"/>
</dbReference>